<dbReference type="AlphaFoldDB" id="A0A317SM01"/>
<name>A0A317SM01_9PEZI</name>
<protein>
    <submittedName>
        <fullName evidence="2">Uncharacterized protein</fullName>
    </submittedName>
</protein>
<feature type="compositionally biased region" description="Pro residues" evidence="1">
    <location>
        <begin position="25"/>
        <end position="35"/>
    </location>
</feature>
<dbReference type="Proteomes" id="UP000246991">
    <property type="component" value="Unassembled WGS sequence"/>
</dbReference>
<comment type="caution">
    <text evidence="2">The sequence shown here is derived from an EMBL/GenBank/DDBJ whole genome shotgun (WGS) entry which is preliminary data.</text>
</comment>
<evidence type="ECO:0000313" key="2">
    <source>
        <dbReference type="EMBL" id="PWW74690.1"/>
    </source>
</evidence>
<dbReference type="EMBL" id="PYWC01000058">
    <property type="protein sequence ID" value="PWW74690.1"/>
    <property type="molecule type" value="Genomic_DNA"/>
</dbReference>
<keyword evidence="3" id="KW-1185">Reference proteome</keyword>
<evidence type="ECO:0000313" key="3">
    <source>
        <dbReference type="Proteomes" id="UP000246991"/>
    </source>
</evidence>
<gene>
    <name evidence="2" type="ORF">C7212DRAFT_327679</name>
</gene>
<accession>A0A317SM01</accession>
<proteinExistence type="predicted"/>
<organism evidence="2 3">
    <name type="scientific">Tuber magnatum</name>
    <name type="common">white Piedmont truffle</name>
    <dbReference type="NCBI Taxonomy" id="42249"/>
    <lineage>
        <taxon>Eukaryota</taxon>
        <taxon>Fungi</taxon>
        <taxon>Dikarya</taxon>
        <taxon>Ascomycota</taxon>
        <taxon>Pezizomycotina</taxon>
        <taxon>Pezizomycetes</taxon>
        <taxon>Pezizales</taxon>
        <taxon>Tuberaceae</taxon>
        <taxon>Tuber</taxon>
    </lineage>
</organism>
<feature type="compositionally biased region" description="Basic residues" evidence="1">
    <location>
        <begin position="1"/>
        <end position="20"/>
    </location>
</feature>
<sequence>MREKGGKRRKRTEKKEKKNSKQPIPNEPIPTPMTKPKPKKVYQYANEIVARREERKKKPANPGGKNKNRGFVQIFGPHDGIHSEGIVFAMVVVGGGGLDSYCVRIV</sequence>
<evidence type="ECO:0000256" key="1">
    <source>
        <dbReference type="SAM" id="MobiDB-lite"/>
    </source>
</evidence>
<feature type="region of interest" description="Disordered" evidence="1">
    <location>
        <begin position="1"/>
        <end position="71"/>
    </location>
</feature>
<reference evidence="2 3" key="1">
    <citation type="submission" date="2018-03" db="EMBL/GenBank/DDBJ databases">
        <title>Genomes of Pezizomycetes fungi and the evolution of truffles.</title>
        <authorList>
            <person name="Murat C."/>
            <person name="Payen T."/>
            <person name="Noel B."/>
            <person name="Kuo A."/>
            <person name="Martin F.M."/>
        </authorList>
    </citation>
    <scope>NUCLEOTIDE SEQUENCE [LARGE SCALE GENOMIC DNA]</scope>
    <source>
        <strain evidence="2">091103-1</strain>
    </source>
</reference>